<reference evidence="2 3" key="1">
    <citation type="journal article" date="2023" name="Plants (Basel)">
        <title>Bridging the Gap: Combining Genomics and Transcriptomics Approaches to Understand Stylosanthes scabra, an Orphan Legume from the Brazilian Caatinga.</title>
        <authorList>
            <person name="Ferreira-Neto J.R.C."/>
            <person name="da Silva M.D."/>
            <person name="Binneck E."/>
            <person name="de Melo N.F."/>
            <person name="da Silva R.H."/>
            <person name="de Melo A.L.T.M."/>
            <person name="Pandolfi V."/>
            <person name="Bustamante F.O."/>
            <person name="Brasileiro-Vidal A.C."/>
            <person name="Benko-Iseppon A.M."/>
        </authorList>
    </citation>
    <scope>NUCLEOTIDE SEQUENCE [LARGE SCALE GENOMIC DNA]</scope>
    <source>
        <tissue evidence="2">Leaves</tissue>
    </source>
</reference>
<gene>
    <name evidence="2" type="ORF">PIB30_087181</name>
</gene>
<evidence type="ECO:0000313" key="2">
    <source>
        <dbReference type="EMBL" id="MED6188568.1"/>
    </source>
</evidence>
<sequence length="52" mass="5998">MRKCKQRRRQKYNNSCDRNAQRSDGDVKASSNDREVKRQSELVVASRQAAAT</sequence>
<accession>A0ABU6WWX6</accession>
<name>A0ABU6WWX6_9FABA</name>
<feature type="compositionally biased region" description="Basic and acidic residues" evidence="1">
    <location>
        <begin position="19"/>
        <end position="40"/>
    </location>
</feature>
<feature type="region of interest" description="Disordered" evidence="1">
    <location>
        <begin position="1"/>
        <end position="52"/>
    </location>
</feature>
<evidence type="ECO:0000313" key="3">
    <source>
        <dbReference type="Proteomes" id="UP001341840"/>
    </source>
</evidence>
<dbReference type="EMBL" id="JASCZI010182767">
    <property type="protein sequence ID" value="MED6188568.1"/>
    <property type="molecule type" value="Genomic_DNA"/>
</dbReference>
<comment type="caution">
    <text evidence="2">The sequence shown here is derived from an EMBL/GenBank/DDBJ whole genome shotgun (WGS) entry which is preliminary data.</text>
</comment>
<protein>
    <submittedName>
        <fullName evidence="2">Uncharacterized protein</fullName>
    </submittedName>
</protein>
<organism evidence="2 3">
    <name type="scientific">Stylosanthes scabra</name>
    <dbReference type="NCBI Taxonomy" id="79078"/>
    <lineage>
        <taxon>Eukaryota</taxon>
        <taxon>Viridiplantae</taxon>
        <taxon>Streptophyta</taxon>
        <taxon>Embryophyta</taxon>
        <taxon>Tracheophyta</taxon>
        <taxon>Spermatophyta</taxon>
        <taxon>Magnoliopsida</taxon>
        <taxon>eudicotyledons</taxon>
        <taxon>Gunneridae</taxon>
        <taxon>Pentapetalae</taxon>
        <taxon>rosids</taxon>
        <taxon>fabids</taxon>
        <taxon>Fabales</taxon>
        <taxon>Fabaceae</taxon>
        <taxon>Papilionoideae</taxon>
        <taxon>50 kb inversion clade</taxon>
        <taxon>dalbergioids sensu lato</taxon>
        <taxon>Dalbergieae</taxon>
        <taxon>Pterocarpus clade</taxon>
        <taxon>Stylosanthes</taxon>
    </lineage>
</organism>
<evidence type="ECO:0000256" key="1">
    <source>
        <dbReference type="SAM" id="MobiDB-lite"/>
    </source>
</evidence>
<dbReference type="Proteomes" id="UP001341840">
    <property type="component" value="Unassembled WGS sequence"/>
</dbReference>
<feature type="compositionally biased region" description="Basic residues" evidence="1">
    <location>
        <begin position="1"/>
        <end position="11"/>
    </location>
</feature>
<keyword evidence="3" id="KW-1185">Reference proteome</keyword>
<feature type="non-terminal residue" evidence="2">
    <location>
        <position position="52"/>
    </location>
</feature>
<proteinExistence type="predicted"/>